<keyword evidence="2" id="KW-1185">Reference proteome</keyword>
<dbReference type="AlphaFoldDB" id="A0AA35UTM4"/>
<evidence type="ECO:0000313" key="2">
    <source>
        <dbReference type="Proteomes" id="UP001176960"/>
    </source>
</evidence>
<gene>
    <name evidence="1" type="ORF">LMG32879_002721</name>
</gene>
<reference evidence="1" key="1">
    <citation type="submission" date="2023-03" db="EMBL/GenBank/DDBJ databases">
        <authorList>
            <person name="Cleenwerck I."/>
        </authorList>
    </citation>
    <scope>NUCLEOTIDE SEQUENCE</scope>
    <source>
        <strain evidence="1">LMG 32879</strain>
    </source>
</reference>
<evidence type="ECO:0000313" key="1">
    <source>
        <dbReference type="EMBL" id="CAI9121866.1"/>
    </source>
</evidence>
<proteinExistence type="predicted"/>
<protein>
    <submittedName>
        <fullName evidence="1">Uncharacterized protein</fullName>
    </submittedName>
</protein>
<organism evidence="1 2">
    <name type="scientific">Brytella acorum</name>
    <dbReference type="NCBI Taxonomy" id="2959299"/>
    <lineage>
        <taxon>Bacteria</taxon>
        <taxon>Pseudomonadati</taxon>
        <taxon>Pseudomonadota</taxon>
        <taxon>Alphaproteobacteria</taxon>
        <taxon>Acetobacterales</taxon>
        <taxon>Acetobacteraceae</taxon>
        <taxon>Brytella</taxon>
    </lineage>
</organism>
<sequence length="124" mass="14766">MNNVVLAYLTIKLIIEGFIDYIDEKNSFKDVADSTYVLKELSEDRLINLDKIIDIETREKTKQLIKILDNIKRENKETIITILKASIIRQSFNKRRFNDLWNMRYNRFLQIEASKKINNLSINI</sequence>
<dbReference type="Proteomes" id="UP001176960">
    <property type="component" value="Unassembled WGS sequence"/>
</dbReference>
<accession>A0AA35UTM4</accession>
<name>A0AA35UTM4_9PROT</name>
<comment type="caution">
    <text evidence="1">The sequence shown here is derived from an EMBL/GenBank/DDBJ whole genome shotgun (WGS) entry which is preliminary data.</text>
</comment>
<dbReference type="RefSeq" id="WP_289843764.1">
    <property type="nucleotide sequence ID" value="NZ_CATKSH010000025.1"/>
</dbReference>
<dbReference type="EMBL" id="CATKSH010000025">
    <property type="protein sequence ID" value="CAI9121866.1"/>
    <property type="molecule type" value="Genomic_DNA"/>
</dbReference>